<evidence type="ECO:0000313" key="9">
    <source>
        <dbReference type="EMBL" id="MDI1488576.1"/>
    </source>
</evidence>
<proteinExistence type="predicted"/>
<keyword evidence="4" id="KW-0418">Kinase</keyword>
<reference evidence="9" key="1">
    <citation type="journal article" date="2023" name="Genome Biol. Evol.">
        <title>First Whole Genome Sequence and Flow Cytometry Genome Size Data for the Lichen-Forming Fungus Ramalina farinacea (Ascomycota).</title>
        <authorList>
            <person name="Llewellyn T."/>
            <person name="Mian S."/>
            <person name="Hill R."/>
            <person name="Leitch I.J."/>
            <person name="Gaya E."/>
        </authorList>
    </citation>
    <scope>NUCLEOTIDE SEQUENCE</scope>
    <source>
        <strain evidence="9">LIQ254RAFAR</strain>
    </source>
</reference>
<dbReference type="GO" id="GO:0008757">
    <property type="term" value="F:S-adenosylmethionine-dependent methyltransferase activity"/>
    <property type="evidence" value="ECO:0007669"/>
    <property type="project" value="UniProtKB-ARBA"/>
</dbReference>
<dbReference type="GO" id="GO:0005634">
    <property type="term" value="C:nucleus"/>
    <property type="evidence" value="ECO:0007669"/>
    <property type="project" value="TreeGrafter"/>
</dbReference>
<comment type="catalytic activity">
    <reaction evidence="7">
        <text>L-seryl-[protein] + ATP = O-phospho-L-seryl-[protein] + ADP + H(+)</text>
        <dbReference type="Rhea" id="RHEA:17989"/>
        <dbReference type="Rhea" id="RHEA-COMP:9863"/>
        <dbReference type="Rhea" id="RHEA-COMP:11604"/>
        <dbReference type="ChEBI" id="CHEBI:15378"/>
        <dbReference type="ChEBI" id="CHEBI:29999"/>
        <dbReference type="ChEBI" id="CHEBI:30616"/>
        <dbReference type="ChEBI" id="CHEBI:83421"/>
        <dbReference type="ChEBI" id="CHEBI:456216"/>
        <dbReference type="EC" id="2.7.11.1"/>
    </reaction>
</comment>
<organism evidence="9 10">
    <name type="scientific">Ramalina farinacea</name>
    <dbReference type="NCBI Taxonomy" id="258253"/>
    <lineage>
        <taxon>Eukaryota</taxon>
        <taxon>Fungi</taxon>
        <taxon>Dikarya</taxon>
        <taxon>Ascomycota</taxon>
        <taxon>Pezizomycotina</taxon>
        <taxon>Lecanoromycetes</taxon>
        <taxon>OSLEUM clade</taxon>
        <taxon>Lecanoromycetidae</taxon>
        <taxon>Lecanorales</taxon>
        <taxon>Lecanorineae</taxon>
        <taxon>Ramalinaceae</taxon>
        <taxon>Ramalina</taxon>
    </lineage>
</organism>
<dbReference type="GO" id="GO:0032259">
    <property type="term" value="P:methylation"/>
    <property type="evidence" value="ECO:0007669"/>
    <property type="project" value="UniProtKB-KW"/>
</dbReference>
<dbReference type="EMBL" id="JAPUFD010000007">
    <property type="protein sequence ID" value="MDI1488576.1"/>
    <property type="molecule type" value="Genomic_DNA"/>
</dbReference>
<evidence type="ECO:0000256" key="2">
    <source>
        <dbReference type="ARBA" id="ARBA00022679"/>
    </source>
</evidence>
<sequence length="339" mass="37359">MMLRPVRGFRQVNGDTMINGDVAENDEYEDMDKHTKLKTADTILANGEIVLIDFGLAGQSLQDEDKAVDLYVLERAFGSTHPEAENGFQEVLKAYGDSYKGAKVVLKRLEDVRMRGRKRNLGSGNSVADDSMHEAGYQRLRKRGFLIDKPHYQISINRNVFLPSMPSTSRSSSPHNNTENDDDPALDLAMFEEPADYTSNPSPPSKLITYTLLSGRTLNLRLGHHLWQGATTLTHYLSQHPPLIHRKSILELGAGAALPSLCAADLGAARVVVTDYPDAELIDNIAWNIAENCAGNGQITAQGYLWGADVGPLLDALRNGEGGRQGGVWERQRRRGSMC</sequence>
<keyword evidence="10" id="KW-1185">Reference proteome</keyword>
<protein>
    <recommendedName>
        <fullName evidence="1">non-specific serine/threonine protein kinase</fullName>
        <ecNumber evidence="1">2.7.11.1</ecNumber>
    </recommendedName>
</protein>
<dbReference type="GO" id="GO:0005524">
    <property type="term" value="F:ATP binding"/>
    <property type="evidence" value="ECO:0007669"/>
    <property type="project" value="UniProtKB-KW"/>
</dbReference>
<name>A0AA43QP70_9LECA</name>
<dbReference type="GO" id="GO:0070525">
    <property type="term" value="P:tRNA threonylcarbamoyladenosine metabolic process"/>
    <property type="evidence" value="ECO:0007669"/>
    <property type="project" value="TreeGrafter"/>
</dbReference>
<comment type="catalytic activity">
    <reaction evidence="6">
        <text>L-threonyl-[protein] + ATP = O-phospho-L-threonyl-[protein] + ADP + H(+)</text>
        <dbReference type="Rhea" id="RHEA:46608"/>
        <dbReference type="Rhea" id="RHEA-COMP:11060"/>
        <dbReference type="Rhea" id="RHEA-COMP:11605"/>
        <dbReference type="ChEBI" id="CHEBI:15378"/>
        <dbReference type="ChEBI" id="CHEBI:30013"/>
        <dbReference type="ChEBI" id="CHEBI:30616"/>
        <dbReference type="ChEBI" id="CHEBI:61977"/>
        <dbReference type="ChEBI" id="CHEBI:456216"/>
        <dbReference type="EC" id="2.7.11.1"/>
    </reaction>
</comment>
<evidence type="ECO:0000256" key="3">
    <source>
        <dbReference type="ARBA" id="ARBA00022741"/>
    </source>
</evidence>
<dbReference type="InterPro" id="IPR029063">
    <property type="entry name" value="SAM-dependent_MTases_sf"/>
</dbReference>
<dbReference type="Pfam" id="PF10294">
    <property type="entry name" value="Methyltransf_16"/>
    <property type="match status" value="1"/>
</dbReference>
<keyword evidence="5" id="KW-0067">ATP-binding</keyword>
<dbReference type="Proteomes" id="UP001161017">
    <property type="component" value="Unassembled WGS sequence"/>
</dbReference>
<evidence type="ECO:0000256" key="5">
    <source>
        <dbReference type="ARBA" id="ARBA00022840"/>
    </source>
</evidence>
<dbReference type="InterPro" id="IPR019410">
    <property type="entry name" value="Methyltransf_16"/>
</dbReference>
<evidence type="ECO:0000313" key="10">
    <source>
        <dbReference type="Proteomes" id="UP001161017"/>
    </source>
</evidence>
<accession>A0AA43QP70</accession>
<evidence type="ECO:0000256" key="7">
    <source>
        <dbReference type="ARBA" id="ARBA00048679"/>
    </source>
</evidence>
<keyword evidence="2 9" id="KW-0808">Transferase</keyword>
<dbReference type="Gene3D" id="1.10.510.10">
    <property type="entry name" value="Transferase(Phosphotransferase) domain 1"/>
    <property type="match status" value="1"/>
</dbReference>
<evidence type="ECO:0000256" key="8">
    <source>
        <dbReference type="SAM" id="MobiDB-lite"/>
    </source>
</evidence>
<dbReference type="AlphaFoldDB" id="A0AA43QP70"/>
<dbReference type="SUPFAM" id="SSF53335">
    <property type="entry name" value="S-adenosyl-L-methionine-dependent methyltransferases"/>
    <property type="match status" value="1"/>
</dbReference>
<dbReference type="GO" id="GO:0000408">
    <property type="term" value="C:EKC/KEOPS complex"/>
    <property type="evidence" value="ECO:0007669"/>
    <property type="project" value="TreeGrafter"/>
</dbReference>
<evidence type="ECO:0000256" key="6">
    <source>
        <dbReference type="ARBA" id="ARBA00047899"/>
    </source>
</evidence>
<gene>
    <name evidence="9" type="primary">EFM7</name>
    <name evidence="9" type="ORF">OHK93_007851</name>
</gene>
<dbReference type="GO" id="GO:0004674">
    <property type="term" value="F:protein serine/threonine kinase activity"/>
    <property type="evidence" value="ECO:0007669"/>
    <property type="project" value="UniProtKB-EC"/>
</dbReference>
<feature type="region of interest" description="Disordered" evidence="8">
    <location>
        <begin position="163"/>
        <end position="184"/>
    </location>
</feature>
<keyword evidence="3" id="KW-0547">Nucleotide-binding</keyword>
<feature type="compositionally biased region" description="Low complexity" evidence="8">
    <location>
        <begin position="163"/>
        <end position="174"/>
    </location>
</feature>
<dbReference type="PANTHER" id="PTHR12209:SF0">
    <property type="entry name" value="EKC_KEOPS COMPLEX SUBUNIT TP53RK"/>
    <property type="match status" value="1"/>
</dbReference>
<comment type="caution">
    <text evidence="9">The sequence shown here is derived from an EMBL/GenBank/DDBJ whole genome shotgun (WGS) entry which is preliminary data.</text>
</comment>
<dbReference type="Gene3D" id="3.40.50.150">
    <property type="entry name" value="Vaccinia Virus protein VP39"/>
    <property type="match status" value="1"/>
</dbReference>
<dbReference type="EC" id="2.7.11.1" evidence="1"/>
<keyword evidence="9" id="KW-0489">Methyltransferase</keyword>
<dbReference type="PANTHER" id="PTHR12209">
    <property type="entry name" value="NON-SPECIFIC SERINE/THREONINE PROTEIN KINASE"/>
    <property type="match status" value="1"/>
</dbReference>
<evidence type="ECO:0000256" key="1">
    <source>
        <dbReference type="ARBA" id="ARBA00012513"/>
    </source>
</evidence>
<evidence type="ECO:0000256" key="4">
    <source>
        <dbReference type="ARBA" id="ARBA00022777"/>
    </source>
</evidence>
<dbReference type="GO" id="GO:0005829">
    <property type="term" value="C:cytosol"/>
    <property type="evidence" value="ECO:0007669"/>
    <property type="project" value="TreeGrafter"/>
</dbReference>